<keyword evidence="3" id="KW-1185">Reference proteome</keyword>
<name>A0AAV4RMW7_9ARAC</name>
<comment type="caution">
    <text evidence="2">The sequence shown here is derived from an EMBL/GenBank/DDBJ whole genome shotgun (WGS) entry which is preliminary data.</text>
</comment>
<evidence type="ECO:0000259" key="1">
    <source>
        <dbReference type="Pfam" id="PF14529"/>
    </source>
</evidence>
<dbReference type="Proteomes" id="UP001054837">
    <property type="component" value="Unassembled WGS sequence"/>
</dbReference>
<dbReference type="InterPro" id="IPR036691">
    <property type="entry name" value="Endo/exonu/phosph_ase_sf"/>
</dbReference>
<keyword evidence="2" id="KW-0548">Nucleotidyltransferase</keyword>
<dbReference type="PANTHER" id="PTHR33273">
    <property type="entry name" value="DOMAIN-CONTAINING PROTEIN, PUTATIVE-RELATED"/>
    <property type="match status" value="1"/>
</dbReference>
<reference evidence="2 3" key="1">
    <citation type="submission" date="2021-06" db="EMBL/GenBank/DDBJ databases">
        <title>Caerostris darwini draft genome.</title>
        <authorList>
            <person name="Kono N."/>
            <person name="Arakawa K."/>
        </authorList>
    </citation>
    <scope>NUCLEOTIDE SEQUENCE [LARGE SCALE GENOMIC DNA]</scope>
</reference>
<dbReference type="Gene3D" id="3.60.10.10">
    <property type="entry name" value="Endonuclease/exonuclease/phosphatase"/>
    <property type="match status" value="1"/>
</dbReference>
<feature type="domain" description="Endonuclease/exonuclease/phosphatase" evidence="1">
    <location>
        <begin position="147"/>
        <end position="255"/>
    </location>
</feature>
<evidence type="ECO:0000313" key="2">
    <source>
        <dbReference type="EMBL" id="GIY22810.1"/>
    </source>
</evidence>
<keyword evidence="2" id="KW-0695">RNA-directed DNA polymerase</keyword>
<dbReference type="PANTHER" id="PTHR33273:SF4">
    <property type="entry name" value="ENDONUCLEASE_EXONUCLEASE_PHOSPHATASE DOMAIN-CONTAINING PROTEIN"/>
    <property type="match status" value="1"/>
</dbReference>
<accession>A0AAV4RMW7</accession>
<organism evidence="2 3">
    <name type="scientific">Caerostris darwini</name>
    <dbReference type="NCBI Taxonomy" id="1538125"/>
    <lineage>
        <taxon>Eukaryota</taxon>
        <taxon>Metazoa</taxon>
        <taxon>Ecdysozoa</taxon>
        <taxon>Arthropoda</taxon>
        <taxon>Chelicerata</taxon>
        <taxon>Arachnida</taxon>
        <taxon>Araneae</taxon>
        <taxon>Araneomorphae</taxon>
        <taxon>Entelegynae</taxon>
        <taxon>Araneoidea</taxon>
        <taxon>Araneidae</taxon>
        <taxon>Caerostris</taxon>
    </lineage>
</organism>
<dbReference type="Pfam" id="PF14529">
    <property type="entry name" value="Exo_endo_phos_2"/>
    <property type="match status" value="1"/>
</dbReference>
<proteinExistence type="predicted"/>
<gene>
    <name evidence="2" type="primary">jockeypol_28</name>
    <name evidence="2" type="ORF">CDAR_275831</name>
</gene>
<dbReference type="GO" id="GO:0003964">
    <property type="term" value="F:RNA-directed DNA polymerase activity"/>
    <property type="evidence" value="ECO:0007669"/>
    <property type="project" value="UniProtKB-KW"/>
</dbReference>
<dbReference type="AlphaFoldDB" id="A0AAV4RMW7"/>
<dbReference type="EMBL" id="BPLQ01006483">
    <property type="protein sequence ID" value="GIY22810.1"/>
    <property type="molecule type" value="Genomic_DNA"/>
</dbReference>
<dbReference type="InterPro" id="IPR005135">
    <property type="entry name" value="Endo/exonuclease/phosphatase"/>
</dbReference>
<evidence type="ECO:0000313" key="3">
    <source>
        <dbReference type="Proteomes" id="UP001054837"/>
    </source>
</evidence>
<keyword evidence="2" id="KW-0808">Transferase</keyword>
<sequence length="299" mass="32718">MKTTYHSLHAAPVVAQLKKDRGPGLGRGPCSKNVLQSPKSLKILQLNINGNATNASRVKLDQVLELAHSHGVQIIALQETKLSNSTSLKIKGYSILRTDRQRGNGGGLIYLIRDVGYESISISGRITGNSSLKIQGIRVTWRGKPLNILNMYHPPDATGLPNNLANLLIGSTICIGDLNAKHTVWGCSSDNKRGCDLLNLIDDKGFLFLNDVTPTHSSFSYNTREALDVSFVSPDNSPSCNWSVLDNIGSDHLPVLIEFNKRQSVAYSYKNDGILGVRIGNYLILSLSKKLKRNLLQAM</sequence>
<protein>
    <submittedName>
        <fullName evidence="2">RNA-directed DNA polymerase from mobile element jockey</fullName>
    </submittedName>
</protein>
<dbReference type="SUPFAM" id="SSF56219">
    <property type="entry name" value="DNase I-like"/>
    <property type="match status" value="1"/>
</dbReference>